<gene>
    <name evidence="2" type="ORF">GSLYS_00005952001</name>
</gene>
<dbReference type="SUPFAM" id="SSF50978">
    <property type="entry name" value="WD40 repeat-like"/>
    <property type="match status" value="2"/>
</dbReference>
<organism evidence="2 3">
    <name type="scientific">Lymnaea stagnalis</name>
    <name type="common">Great pond snail</name>
    <name type="synonym">Helix stagnalis</name>
    <dbReference type="NCBI Taxonomy" id="6523"/>
    <lineage>
        <taxon>Eukaryota</taxon>
        <taxon>Metazoa</taxon>
        <taxon>Spiralia</taxon>
        <taxon>Lophotrochozoa</taxon>
        <taxon>Mollusca</taxon>
        <taxon>Gastropoda</taxon>
        <taxon>Heterobranchia</taxon>
        <taxon>Euthyneura</taxon>
        <taxon>Panpulmonata</taxon>
        <taxon>Hygrophila</taxon>
        <taxon>Lymnaeoidea</taxon>
        <taxon>Lymnaeidae</taxon>
        <taxon>Lymnaea</taxon>
    </lineage>
</organism>
<keyword evidence="3" id="KW-1185">Reference proteome</keyword>
<dbReference type="InterPro" id="IPR036322">
    <property type="entry name" value="WD40_repeat_dom_sf"/>
</dbReference>
<dbReference type="PROSITE" id="PS50082">
    <property type="entry name" value="WD_REPEATS_2"/>
    <property type="match status" value="4"/>
</dbReference>
<evidence type="ECO:0000313" key="2">
    <source>
        <dbReference type="EMBL" id="CAL1531857.1"/>
    </source>
</evidence>
<dbReference type="InterPro" id="IPR042411">
    <property type="entry name" value="WDR27"/>
</dbReference>
<feature type="repeat" description="WD" evidence="1">
    <location>
        <begin position="832"/>
        <end position="866"/>
    </location>
</feature>
<feature type="repeat" description="WD" evidence="1">
    <location>
        <begin position="800"/>
        <end position="831"/>
    </location>
</feature>
<dbReference type="PROSITE" id="PS50294">
    <property type="entry name" value="WD_REPEATS_REGION"/>
    <property type="match status" value="3"/>
</dbReference>
<protein>
    <recommendedName>
        <fullName evidence="4">WD repeat-containing protein 27</fullName>
    </recommendedName>
</protein>
<comment type="caution">
    <text evidence="2">The sequence shown here is derived from an EMBL/GenBank/DDBJ whole genome shotgun (WGS) entry which is preliminary data.</text>
</comment>
<dbReference type="AlphaFoldDB" id="A0AAV2HER1"/>
<dbReference type="PANTHER" id="PTHR44525:SF1">
    <property type="entry name" value="WD REPEAT-CONTAINING PROTEIN 27"/>
    <property type="match status" value="1"/>
</dbReference>
<dbReference type="PANTHER" id="PTHR44525">
    <property type="entry name" value="WD REPEAT-CONTAINING PROTEIN 27"/>
    <property type="match status" value="1"/>
</dbReference>
<dbReference type="Proteomes" id="UP001497497">
    <property type="component" value="Unassembled WGS sequence"/>
</dbReference>
<evidence type="ECO:0000313" key="3">
    <source>
        <dbReference type="Proteomes" id="UP001497497"/>
    </source>
</evidence>
<proteinExistence type="predicted"/>
<accession>A0AAV2HER1</accession>
<dbReference type="EMBL" id="CAXITT010000099">
    <property type="protein sequence ID" value="CAL1531857.1"/>
    <property type="molecule type" value="Genomic_DNA"/>
</dbReference>
<reference evidence="2 3" key="1">
    <citation type="submission" date="2024-04" db="EMBL/GenBank/DDBJ databases">
        <authorList>
            <consortium name="Genoscope - CEA"/>
            <person name="William W."/>
        </authorList>
    </citation>
    <scope>NUCLEOTIDE SEQUENCE [LARGE SCALE GENOMIC DNA]</scope>
</reference>
<dbReference type="Pfam" id="PF00400">
    <property type="entry name" value="WD40"/>
    <property type="match status" value="5"/>
</dbReference>
<evidence type="ECO:0008006" key="4">
    <source>
        <dbReference type="Google" id="ProtNLM"/>
    </source>
</evidence>
<dbReference type="InterPro" id="IPR015943">
    <property type="entry name" value="WD40/YVTN_repeat-like_dom_sf"/>
</dbReference>
<dbReference type="SMART" id="SM00320">
    <property type="entry name" value="WD40"/>
    <property type="match status" value="9"/>
</dbReference>
<feature type="repeat" description="WD" evidence="1">
    <location>
        <begin position="571"/>
        <end position="612"/>
    </location>
</feature>
<feature type="repeat" description="WD" evidence="1">
    <location>
        <begin position="145"/>
        <end position="187"/>
    </location>
</feature>
<sequence length="866" mass="96304">MFATQTLSLPLHANPCRVDPCVTSEWIALPLTKNILGLWKTTSSTIKPQPIELSGHVKEIFALSFSNRNPIHYLASSCRDKILIWKLSLSSTNDQEITSKNLGSNEGEVTAMCFNNSDDLLAVASDFKVCLFIIGQKDRPTPCILEGHRAMITSLKFCPHYSATLVSISDDRSFCVWDVRENLLIYQSTIISSSPLISLCMNLKIPHFAIGTADGSLKIFDLTDGNNFRQLANIDLALNIKKKSQSNLMPNRETDKKGKVENLTTIQSSESVLAIEFVYLPQSKGDSSQLNFFILENSGANDILNDLPPSLCIITSTNLLQINSKTYEILDTINLQHPMKATSFSPSITIGPISYGALHQKDASTVTAVLGSMFEKRINVITLSLCNNSVKKLETTYESDHSQMDDLFELNIIPTMTLLSISPLKSEFFPQLVAKAITRKEITSSKKKPIDILNQPLTFQSKIKSSGYSQVPRTTMFKPETSRVQLLKLDSAKKKSEKIKRFSASKILKDNYDTSRGLPTELCSTFEVDFQTTAVSCLRFSDDGSGLACALSNKSGLIVKSPLSKQVSLSLIGHNSAVNSVFWSNNGSYVLTASNDKMVCVWNKTGGDSVMKLTHIQGTLKETQLKTSLAIHVDNKPFSKEIRSAQFFYIDKFILITHGPELLLYKYNITEECDDVKRYQIRNRHKLVATWLTPSSSFTAMAAVNTFFSYLVICTTSGRNLEVYDLNKSILAHQFRDCHSRSAHCVAINEGSCFSTQSQSAYNVIATIAPTDPIKLWDLRSRTNVHSLQGHLNNAHACQIAFSPCGNYIASGSEDRTVYLYDLRKGTYCERLRGHNEVVQSVAFHPATPFIATGSINSRILFFKPK</sequence>
<dbReference type="InterPro" id="IPR001680">
    <property type="entry name" value="WD40_rpt"/>
</dbReference>
<name>A0AAV2HER1_LYMST</name>
<dbReference type="Gene3D" id="2.130.10.10">
    <property type="entry name" value="YVTN repeat-like/Quinoprotein amine dehydrogenase"/>
    <property type="match status" value="4"/>
</dbReference>
<evidence type="ECO:0000256" key="1">
    <source>
        <dbReference type="PROSITE-ProRule" id="PRU00221"/>
    </source>
</evidence>
<keyword evidence="1" id="KW-0853">WD repeat</keyword>